<reference evidence="6 7" key="1">
    <citation type="submission" date="2018-06" db="EMBL/GenBank/DDBJ databases">
        <authorList>
            <consortium name="Pathogen Informatics"/>
            <person name="Doyle S."/>
        </authorList>
    </citation>
    <scope>NUCLEOTIDE SEQUENCE [LARGE SCALE GENOMIC DNA]</scope>
    <source>
        <strain evidence="6 7">NCTC11685</strain>
    </source>
</reference>
<dbReference type="SUPFAM" id="SSF52317">
    <property type="entry name" value="Class I glutamine amidotransferase-like"/>
    <property type="match status" value="1"/>
</dbReference>
<sequence length="61" mass="6446">MFRQPQELAGVDMVILPGSKNTLGDLGWLRESGMAHAVLQARRQGVPVLGSAAATRCSAKP</sequence>
<dbReference type="GO" id="GO:0009236">
    <property type="term" value="P:cobalamin biosynthetic process"/>
    <property type="evidence" value="ECO:0007669"/>
    <property type="project" value="UniProtKB-KW"/>
</dbReference>
<feature type="domain" description="CobB/CobQ-like glutamine amidotransferase" evidence="5">
    <location>
        <begin position="4"/>
        <end position="50"/>
    </location>
</feature>
<protein>
    <submittedName>
        <fullName evidence="6">Cobyric acid synthase</fullName>
    </submittedName>
</protein>
<evidence type="ECO:0000256" key="4">
    <source>
        <dbReference type="ARBA" id="ARBA00022962"/>
    </source>
</evidence>
<keyword evidence="3" id="KW-0169">Cobalamin biosynthesis</keyword>
<dbReference type="GO" id="GO:0003824">
    <property type="term" value="F:catalytic activity"/>
    <property type="evidence" value="ECO:0007669"/>
    <property type="project" value="InterPro"/>
</dbReference>
<keyword evidence="4" id="KW-0315">Glutamine amidotransferase</keyword>
<dbReference type="PROSITE" id="PS51274">
    <property type="entry name" value="GATASE_COBBQ"/>
    <property type="match status" value="1"/>
</dbReference>
<dbReference type="Pfam" id="PF07685">
    <property type="entry name" value="GATase_3"/>
    <property type="match status" value="1"/>
</dbReference>
<dbReference type="Gene3D" id="3.40.50.880">
    <property type="match status" value="1"/>
</dbReference>
<evidence type="ECO:0000256" key="2">
    <source>
        <dbReference type="ARBA" id="ARBA00006205"/>
    </source>
</evidence>
<organism evidence="6 7">
    <name type="scientific">Klebsiella michiganensis</name>
    <dbReference type="NCBI Taxonomy" id="1134687"/>
    <lineage>
        <taxon>Bacteria</taxon>
        <taxon>Pseudomonadati</taxon>
        <taxon>Pseudomonadota</taxon>
        <taxon>Gammaproteobacteria</taxon>
        <taxon>Enterobacterales</taxon>
        <taxon>Enterobacteriaceae</taxon>
        <taxon>Klebsiella/Raoultella group</taxon>
        <taxon>Klebsiella</taxon>
    </lineage>
</organism>
<accession>A0A7H4PIU7</accession>
<evidence type="ECO:0000259" key="5">
    <source>
        <dbReference type="Pfam" id="PF07685"/>
    </source>
</evidence>
<evidence type="ECO:0000313" key="6">
    <source>
        <dbReference type="EMBL" id="STW72524.1"/>
    </source>
</evidence>
<gene>
    <name evidence="6" type="ORF">NCTC11685_05615</name>
</gene>
<dbReference type="Proteomes" id="UP000254863">
    <property type="component" value="Unassembled WGS sequence"/>
</dbReference>
<dbReference type="InterPro" id="IPR029062">
    <property type="entry name" value="Class_I_gatase-like"/>
</dbReference>
<comment type="pathway">
    <text evidence="1">Cofactor biosynthesis; adenosylcobalamin biosynthesis.</text>
</comment>
<proteinExistence type="inferred from homology"/>
<comment type="caution">
    <text evidence="6">The sequence shown here is derived from an EMBL/GenBank/DDBJ whole genome shotgun (WGS) entry which is preliminary data.</text>
</comment>
<evidence type="ECO:0000256" key="3">
    <source>
        <dbReference type="ARBA" id="ARBA00022573"/>
    </source>
</evidence>
<dbReference type="EMBL" id="UGMS01000002">
    <property type="protein sequence ID" value="STW72524.1"/>
    <property type="molecule type" value="Genomic_DNA"/>
</dbReference>
<dbReference type="AlphaFoldDB" id="A0A7H4PIU7"/>
<evidence type="ECO:0000256" key="1">
    <source>
        <dbReference type="ARBA" id="ARBA00004953"/>
    </source>
</evidence>
<evidence type="ECO:0000313" key="7">
    <source>
        <dbReference type="Proteomes" id="UP000254863"/>
    </source>
</evidence>
<name>A0A7H4PIU7_9ENTR</name>
<dbReference type="InterPro" id="IPR011698">
    <property type="entry name" value="GATase_3"/>
</dbReference>
<comment type="similarity">
    <text evidence="2">Belongs to the CobB/CobQ family. CobQ subfamily.</text>
</comment>